<dbReference type="Gene3D" id="3.30.300.30">
    <property type="match status" value="1"/>
</dbReference>
<dbReference type="PROSITE" id="PS00455">
    <property type="entry name" value="AMP_BINDING"/>
    <property type="match status" value="1"/>
</dbReference>
<feature type="domain" description="AMP-dependent synthetase/ligase" evidence="4">
    <location>
        <begin position="44"/>
        <end position="416"/>
    </location>
</feature>
<dbReference type="Gene3D" id="2.30.38.10">
    <property type="entry name" value="Luciferase, Domain 3"/>
    <property type="match status" value="1"/>
</dbReference>
<evidence type="ECO:0000313" key="6">
    <source>
        <dbReference type="EMBL" id="CAD5221567.1"/>
    </source>
</evidence>
<evidence type="ECO:0000256" key="1">
    <source>
        <dbReference type="ARBA" id="ARBA00004275"/>
    </source>
</evidence>
<dbReference type="PANTHER" id="PTHR24096:SF422">
    <property type="entry name" value="BCDNA.GH02901"/>
    <property type="match status" value="1"/>
</dbReference>
<reference evidence="6" key="1">
    <citation type="submission" date="2020-09" db="EMBL/GenBank/DDBJ databases">
        <authorList>
            <person name="Kikuchi T."/>
        </authorList>
    </citation>
    <scope>NUCLEOTIDE SEQUENCE</scope>
    <source>
        <strain evidence="6">SH1</strain>
    </source>
</reference>
<feature type="domain" description="AMP-binding enzyme C-terminal" evidence="5">
    <location>
        <begin position="467"/>
        <end position="542"/>
    </location>
</feature>
<dbReference type="EMBL" id="CAJFCW020000004">
    <property type="protein sequence ID" value="CAG9115201.1"/>
    <property type="molecule type" value="Genomic_DNA"/>
</dbReference>
<dbReference type="Proteomes" id="UP000783686">
    <property type="component" value="Unassembled WGS sequence"/>
</dbReference>
<dbReference type="FunFam" id="3.30.300.30:FF:000007">
    <property type="entry name" value="4-coumarate--CoA ligase 2"/>
    <property type="match status" value="1"/>
</dbReference>
<evidence type="ECO:0000313" key="7">
    <source>
        <dbReference type="Proteomes" id="UP000614601"/>
    </source>
</evidence>
<dbReference type="SUPFAM" id="SSF56801">
    <property type="entry name" value="Acetyl-CoA synthetase-like"/>
    <property type="match status" value="1"/>
</dbReference>
<evidence type="ECO:0000259" key="5">
    <source>
        <dbReference type="Pfam" id="PF13193"/>
    </source>
</evidence>
<comment type="similarity">
    <text evidence="2">Belongs to the ATP-dependent AMP-binding enzyme family.</text>
</comment>
<gene>
    <name evidence="6" type="ORF">BOKJ2_LOCUS9509</name>
</gene>
<dbReference type="Proteomes" id="UP000614601">
    <property type="component" value="Unassembled WGS sequence"/>
</dbReference>
<sequence>MGLKIQFKIPMPSLSYLKSDARPVPLVTKPFHQEFIDELRLYAKQGRTAFISAETNKSISYAQFLKAYECVNVYLKSINFSHKDIAGIVSQNCWQIPAIYMGISSRGGCFSGASPLFTDTELAQQFNDNGSKVVFCAKSSLETVLKARTKCPNLTHIVVIDEDVINAQHKITSFPDILRLIPSRYEEVTAVNPSKDLVMLPYSSGTTGKPKGVMLTHQNLCTVLRGNYDFINTQILYKMDPNWDWSSEKILCVLPFYHVYGFGMFWSCVANGGTAVIMKKFVPELLLKSIQNYRIRFLPAVPPILVFICGSDMVRKYDLSSLQFIMSAAAPAGKELIEGLKRVMPKLKQVGQAYGLSESAMLSHCSVFGTDAIGSCGRLVTNFEQKIIDRSTNQPVPIRQVGEICLRSPSVTIGYWKRPEATAETIDSEGWLHTGDIGYVDKNGYTYIVDRVKELIKVKGLQVAPAELEDILLSHDKIKDAAVIGIPHVRLGEAPKAFVVKSDSMLTAEEVDRYVASKCAPYKRLVGGIEFINEIPKSPTGKILRRILKEQRPKL</sequence>
<dbReference type="OrthoDB" id="10253869at2759"/>
<keyword evidence="7" id="KW-1185">Reference proteome</keyword>
<dbReference type="InterPro" id="IPR045851">
    <property type="entry name" value="AMP-bd_C_sf"/>
</dbReference>
<dbReference type="GO" id="GO:0005777">
    <property type="term" value="C:peroxisome"/>
    <property type="evidence" value="ECO:0007669"/>
    <property type="project" value="UniProtKB-SubCell"/>
</dbReference>
<dbReference type="InterPro" id="IPR025110">
    <property type="entry name" value="AMP-bd_C"/>
</dbReference>
<dbReference type="GO" id="GO:0016405">
    <property type="term" value="F:CoA-ligase activity"/>
    <property type="evidence" value="ECO:0007669"/>
    <property type="project" value="TreeGrafter"/>
</dbReference>
<dbReference type="Pfam" id="PF00501">
    <property type="entry name" value="AMP-binding"/>
    <property type="match status" value="1"/>
</dbReference>
<keyword evidence="3" id="KW-0576">Peroxisome</keyword>
<dbReference type="EMBL" id="CAJFDH010000004">
    <property type="protein sequence ID" value="CAD5221567.1"/>
    <property type="molecule type" value="Genomic_DNA"/>
</dbReference>
<dbReference type="Gene3D" id="3.40.50.980">
    <property type="match status" value="2"/>
</dbReference>
<evidence type="ECO:0008006" key="8">
    <source>
        <dbReference type="Google" id="ProtNLM"/>
    </source>
</evidence>
<dbReference type="Pfam" id="PF13193">
    <property type="entry name" value="AMP-binding_C"/>
    <property type="match status" value="1"/>
</dbReference>
<dbReference type="InterPro" id="IPR000873">
    <property type="entry name" value="AMP-dep_synth/lig_dom"/>
</dbReference>
<dbReference type="PANTHER" id="PTHR24096">
    <property type="entry name" value="LONG-CHAIN-FATTY-ACID--COA LIGASE"/>
    <property type="match status" value="1"/>
</dbReference>
<dbReference type="AlphaFoldDB" id="A0A811L1H4"/>
<dbReference type="CDD" id="cd05911">
    <property type="entry name" value="Firefly_Luc_like"/>
    <property type="match status" value="1"/>
</dbReference>
<proteinExistence type="inferred from homology"/>
<dbReference type="InterPro" id="IPR020845">
    <property type="entry name" value="AMP-binding_CS"/>
</dbReference>
<comment type="subcellular location">
    <subcellularLocation>
        <location evidence="1">Peroxisome</location>
    </subcellularLocation>
</comment>
<organism evidence="6 7">
    <name type="scientific">Bursaphelenchus okinawaensis</name>
    <dbReference type="NCBI Taxonomy" id="465554"/>
    <lineage>
        <taxon>Eukaryota</taxon>
        <taxon>Metazoa</taxon>
        <taxon>Ecdysozoa</taxon>
        <taxon>Nematoda</taxon>
        <taxon>Chromadorea</taxon>
        <taxon>Rhabditida</taxon>
        <taxon>Tylenchina</taxon>
        <taxon>Tylenchomorpha</taxon>
        <taxon>Aphelenchoidea</taxon>
        <taxon>Aphelenchoididae</taxon>
        <taxon>Bursaphelenchus</taxon>
    </lineage>
</organism>
<comment type="caution">
    <text evidence="6">The sequence shown here is derived from an EMBL/GenBank/DDBJ whole genome shotgun (WGS) entry which is preliminary data.</text>
</comment>
<evidence type="ECO:0000256" key="3">
    <source>
        <dbReference type="ARBA" id="ARBA00023140"/>
    </source>
</evidence>
<name>A0A811L1H4_9BILA</name>
<evidence type="ECO:0000259" key="4">
    <source>
        <dbReference type="Pfam" id="PF00501"/>
    </source>
</evidence>
<evidence type="ECO:0000256" key="2">
    <source>
        <dbReference type="ARBA" id="ARBA00006432"/>
    </source>
</evidence>
<protein>
    <recommendedName>
        <fullName evidence="8">AMP-binding domain-containing protein</fullName>
    </recommendedName>
</protein>
<accession>A0A811L1H4</accession>